<dbReference type="GO" id="GO:0010181">
    <property type="term" value="F:FMN binding"/>
    <property type="evidence" value="ECO:0007669"/>
    <property type="project" value="InterPro"/>
</dbReference>
<gene>
    <name evidence="3" type="ORF">NOCA2390058</name>
</gene>
<reference evidence="3" key="1">
    <citation type="submission" date="2015-08" db="EMBL/GenBank/DDBJ databases">
        <authorList>
            <person name="Babu N.S."/>
            <person name="Beckwith C.J."/>
            <person name="Beseler K.G."/>
            <person name="Brison A."/>
            <person name="Carone J.V."/>
            <person name="Caskin T.P."/>
            <person name="Diamond M."/>
            <person name="Durham M.E."/>
            <person name="Foxe J.M."/>
            <person name="Go M."/>
            <person name="Henderson B.A."/>
            <person name="Jones I.B."/>
            <person name="McGettigan J.A."/>
            <person name="Micheletti S.J."/>
            <person name="Nasrallah M.E."/>
            <person name="Ortiz D."/>
            <person name="Piller C.R."/>
            <person name="Privatt S.R."/>
            <person name="Schneider S.L."/>
            <person name="Sharp S."/>
            <person name="Smith T.C."/>
            <person name="Stanton J.D."/>
            <person name="Ullery H.E."/>
            <person name="Wilson R.J."/>
            <person name="Serrano M.G."/>
            <person name="Buck G."/>
            <person name="Lee V."/>
            <person name="Wang Y."/>
            <person name="Carvalho R."/>
            <person name="Voegtly L."/>
            <person name="Shi R."/>
            <person name="Duckworth R."/>
            <person name="Johnson A."/>
            <person name="Loviza R."/>
            <person name="Walstead R."/>
            <person name="Shah Z."/>
            <person name="Kiflezghi M."/>
            <person name="Wade K."/>
            <person name="Ball S.L."/>
            <person name="Bradley K.W."/>
            <person name="Asai D.J."/>
            <person name="Bowman C.A."/>
            <person name="Russell D.A."/>
            <person name="Pope W.H."/>
            <person name="Jacobs-Sera D."/>
            <person name="Hendrix R.W."/>
            <person name="Hatfull G.F."/>
        </authorList>
    </citation>
    <scope>NUCLEOTIDE SEQUENCE</scope>
</reference>
<dbReference type="AlphaFoldDB" id="A0A2P2C556"/>
<dbReference type="GO" id="GO:0016020">
    <property type="term" value="C:membrane"/>
    <property type="evidence" value="ECO:0007669"/>
    <property type="project" value="InterPro"/>
</dbReference>
<dbReference type="Gene3D" id="3.90.1010.20">
    <property type="match status" value="1"/>
</dbReference>
<feature type="compositionally biased region" description="Polar residues" evidence="1">
    <location>
        <begin position="59"/>
        <end position="75"/>
    </location>
</feature>
<sequence>MTRIALWLLSTLSVLVLLFGYDTSTAGVQTANPSTSIISGGSSTSSASHAADSGSTSTENTTGKAAASSTVTGDTVSTQWGPVQVELAITSGSITNVSVLQYPQGNGKDAEINGYALPVLIQETLDAQSASIDMVSGATVTSVGYLQSLQSALDQAGL</sequence>
<feature type="region of interest" description="Disordered" evidence="1">
    <location>
        <begin position="32"/>
        <end position="75"/>
    </location>
</feature>
<proteinExistence type="predicted"/>
<accession>A0A2P2C556</accession>
<dbReference type="InterPro" id="IPR007329">
    <property type="entry name" value="FMN-bd"/>
</dbReference>
<feature type="domain" description="FMN-binding" evidence="2">
    <location>
        <begin position="78"/>
        <end position="156"/>
    </location>
</feature>
<dbReference type="EMBL" id="CZKA01000033">
    <property type="protein sequence ID" value="CUR57153.1"/>
    <property type="molecule type" value="Genomic_DNA"/>
</dbReference>
<organism evidence="3">
    <name type="scientific">metagenome</name>
    <dbReference type="NCBI Taxonomy" id="256318"/>
    <lineage>
        <taxon>unclassified sequences</taxon>
        <taxon>metagenomes</taxon>
    </lineage>
</organism>
<evidence type="ECO:0000259" key="2">
    <source>
        <dbReference type="SMART" id="SM00900"/>
    </source>
</evidence>
<feature type="compositionally biased region" description="Low complexity" evidence="1">
    <location>
        <begin position="34"/>
        <end position="58"/>
    </location>
</feature>
<evidence type="ECO:0000256" key="1">
    <source>
        <dbReference type="SAM" id="MobiDB-lite"/>
    </source>
</evidence>
<dbReference type="SMART" id="SM00900">
    <property type="entry name" value="FMN_bind"/>
    <property type="match status" value="1"/>
</dbReference>
<dbReference type="Pfam" id="PF04205">
    <property type="entry name" value="FMN_bind"/>
    <property type="match status" value="1"/>
</dbReference>
<evidence type="ECO:0000313" key="3">
    <source>
        <dbReference type="EMBL" id="CUR57153.1"/>
    </source>
</evidence>
<name>A0A2P2C556_9ZZZZ</name>
<protein>
    <recommendedName>
        <fullName evidence="2">FMN-binding domain-containing protein</fullName>
    </recommendedName>
</protein>